<reference evidence="11" key="1">
    <citation type="journal article" date="2019" name="Int. J. Syst. Evol. Microbiol.">
        <title>The Global Catalogue of Microorganisms (GCM) 10K type strain sequencing project: providing services to taxonomists for standard genome sequencing and annotation.</title>
        <authorList>
            <consortium name="The Broad Institute Genomics Platform"/>
            <consortium name="The Broad Institute Genome Sequencing Center for Infectious Disease"/>
            <person name="Wu L."/>
            <person name="Ma J."/>
        </authorList>
    </citation>
    <scope>NUCLEOTIDE SEQUENCE [LARGE SCALE GENOMIC DNA]</scope>
    <source>
        <strain evidence="11">JCM 16673</strain>
    </source>
</reference>
<keyword evidence="5 8" id="KW-0223">Dioxygenase</keyword>
<dbReference type="PROSITE" id="PS00082">
    <property type="entry name" value="EXTRADIOL_DIOXYGENAS"/>
    <property type="match status" value="1"/>
</dbReference>
<keyword evidence="7 8" id="KW-0408">Iron</keyword>
<name>A0ABP7SXE1_9BURK</name>
<proteinExistence type="inferred from homology"/>
<protein>
    <submittedName>
        <fullName evidence="10">VOC family protein</fullName>
    </submittedName>
</protein>
<evidence type="ECO:0000313" key="11">
    <source>
        <dbReference type="Proteomes" id="UP001501353"/>
    </source>
</evidence>
<sequence length="292" mass="33110">MTSVTRLGYIGLNVTDIAAWEPILIQVLGFEPRPQQPGEALQLRMDDRHHRFTLYPAESNSFAYVGWEVDTRDDFFALYDKLTKNQVPVVKGTSEEKRERAVMELMRFPNPDGAVQEIFFGGVEDNQPFRPSRAISGYRTGEQGLGHILFAAADAELTVNFYREQLGFRLSDYIHWDDAQATFMHCNPRHHSLAITNPCFGTGPGELNHFMVQANSIDDVGRGYDLVQQLGIPLILTLGKHTNDKMTSFYMITPAGFAIEYGFGACEIDDKNWEVKFYNAPKIWGHNLVTHD</sequence>
<comment type="similarity">
    <text evidence="2 8">Belongs to the extradiol ring-cleavage dioxygenase family.</text>
</comment>
<dbReference type="InterPro" id="IPR029068">
    <property type="entry name" value="Glyas_Bleomycin-R_OHBP_Dase"/>
</dbReference>
<dbReference type="CDD" id="cd07237">
    <property type="entry name" value="BphC1-RGP6_C_like"/>
    <property type="match status" value="1"/>
</dbReference>
<evidence type="ECO:0000256" key="4">
    <source>
        <dbReference type="ARBA" id="ARBA00022797"/>
    </source>
</evidence>
<evidence type="ECO:0000259" key="9">
    <source>
        <dbReference type="PROSITE" id="PS51819"/>
    </source>
</evidence>
<dbReference type="SUPFAM" id="SSF54593">
    <property type="entry name" value="Glyoxalase/Bleomycin resistance protein/Dihydroxybiphenyl dioxygenase"/>
    <property type="match status" value="1"/>
</dbReference>
<keyword evidence="4 8" id="KW-0058">Aromatic hydrocarbons catabolism</keyword>
<comment type="cofactor">
    <cofactor evidence="1 8">
        <name>Fe(2+)</name>
        <dbReference type="ChEBI" id="CHEBI:29033"/>
    </cofactor>
</comment>
<accession>A0ABP7SXE1</accession>
<keyword evidence="11" id="KW-1185">Reference proteome</keyword>
<evidence type="ECO:0000256" key="6">
    <source>
        <dbReference type="ARBA" id="ARBA00023002"/>
    </source>
</evidence>
<feature type="domain" description="VOC" evidence="9">
    <location>
        <begin position="144"/>
        <end position="264"/>
    </location>
</feature>
<dbReference type="RefSeq" id="WP_344762365.1">
    <property type="nucleotide sequence ID" value="NZ_BAAAZE010000006.1"/>
</dbReference>
<gene>
    <name evidence="10" type="ORF">GCM10022212_12090</name>
</gene>
<organism evidence="10 11">
    <name type="scientific">Actimicrobium antarcticum</name>
    <dbReference type="NCBI Taxonomy" id="1051899"/>
    <lineage>
        <taxon>Bacteria</taxon>
        <taxon>Pseudomonadati</taxon>
        <taxon>Pseudomonadota</taxon>
        <taxon>Betaproteobacteria</taxon>
        <taxon>Burkholderiales</taxon>
        <taxon>Oxalobacteraceae</taxon>
        <taxon>Actimicrobium</taxon>
    </lineage>
</organism>
<keyword evidence="6 8" id="KW-0560">Oxidoreductase</keyword>
<evidence type="ECO:0000256" key="2">
    <source>
        <dbReference type="ARBA" id="ARBA00008784"/>
    </source>
</evidence>
<keyword evidence="3" id="KW-0479">Metal-binding</keyword>
<dbReference type="InterPro" id="IPR000486">
    <property type="entry name" value="Xdiol_ring_cleave_dOase_1/2"/>
</dbReference>
<dbReference type="Proteomes" id="UP001501353">
    <property type="component" value="Unassembled WGS sequence"/>
</dbReference>
<dbReference type="Pfam" id="PF22632">
    <property type="entry name" value="BphC_D1"/>
    <property type="match status" value="1"/>
</dbReference>
<evidence type="ECO:0000256" key="5">
    <source>
        <dbReference type="ARBA" id="ARBA00022964"/>
    </source>
</evidence>
<evidence type="ECO:0000313" key="10">
    <source>
        <dbReference type="EMBL" id="GAA4017936.1"/>
    </source>
</evidence>
<dbReference type="Pfam" id="PF00903">
    <property type="entry name" value="Glyoxalase"/>
    <property type="match status" value="1"/>
</dbReference>
<feature type="domain" description="VOC" evidence="9">
    <location>
        <begin position="6"/>
        <end position="121"/>
    </location>
</feature>
<dbReference type="InterPro" id="IPR004360">
    <property type="entry name" value="Glyas_Fos-R_dOase_dom"/>
</dbReference>
<evidence type="ECO:0000256" key="8">
    <source>
        <dbReference type="RuleBase" id="RU000683"/>
    </source>
</evidence>
<evidence type="ECO:0000256" key="3">
    <source>
        <dbReference type="ARBA" id="ARBA00022723"/>
    </source>
</evidence>
<dbReference type="Gene3D" id="3.10.180.10">
    <property type="entry name" value="2,3-Dihydroxybiphenyl 1,2-Dioxygenase, domain 1"/>
    <property type="match status" value="2"/>
</dbReference>
<dbReference type="InterPro" id="IPR037523">
    <property type="entry name" value="VOC_core"/>
</dbReference>
<dbReference type="PROSITE" id="PS51819">
    <property type="entry name" value="VOC"/>
    <property type="match status" value="2"/>
</dbReference>
<comment type="caution">
    <text evidence="10">The sequence shown here is derived from an EMBL/GenBank/DDBJ whole genome shotgun (WGS) entry which is preliminary data.</text>
</comment>
<dbReference type="EMBL" id="BAAAZE010000006">
    <property type="protein sequence ID" value="GAA4017936.1"/>
    <property type="molecule type" value="Genomic_DNA"/>
</dbReference>
<evidence type="ECO:0000256" key="1">
    <source>
        <dbReference type="ARBA" id="ARBA00001954"/>
    </source>
</evidence>
<dbReference type="CDD" id="cd07252">
    <property type="entry name" value="BphC1-RGP6_N_like"/>
    <property type="match status" value="1"/>
</dbReference>
<evidence type="ECO:0000256" key="7">
    <source>
        <dbReference type="ARBA" id="ARBA00023004"/>
    </source>
</evidence>